<evidence type="ECO:0000313" key="16">
    <source>
        <dbReference type="Proteomes" id="UP000242444"/>
    </source>
</evidence>
<evidence type="ECO:0000256" key="10">
    <source>
        <dbReference type="ARBA" id="ARBA00030803"/>
    </source>
</evidence>
<keyword evidence="8" id="KW-0804">Transcription</keyword>
<feature type="domain" description="Anti-sigma K factor RskA C-terminal" evidence="13">
    <location>
        <begin position="101"/>
        <end position="249"/>
    </location>
</feature>
<accession>A0A263D7R1</accession>
<keyword evidence="3" id="KW-1003">Cell membrane</keyword>
<dbReference type="Pfam" id="PF22618">
    <property type="entry name" value="RskA_N"/>
    <property type="match status" value="1"/>
</dbReference>
<gene>
    <name evidence="15" type="ORF">CFN78_05185</name>
</gene>
<evidence type="ECO:0000256" key="12">
    <source>
        <dbReference type="SAM" id="Phobius"/>
    </source>
</evidence>
<keyword evidence="5 12" id="KW-1133">Transmembrane helix</keyword>
<organism evidence="15 16">
    <name type="scientific">Amycolatopsis antarctica</name>
    <dbReference type="NCBI Taxonomy" id="1854586"/>
    <lineage>
        <taxon>Bacteria</taxon>
        <taxon>Bacillati</taxon>
        <taxon>Actinomycetota</taxon>
        <taxon>Actinomycetes</taxon>
        <taxon>Pseudonocardiales</taxon>
        <taxon>Pseudonocardiaceae</taxon>
        <taxon>Amycolatopsis</taxon>
    </lineage>
</organism>
<feature type="domain" description="Anti-sigma-K factor RskA N-terminal" evidence="14">
    <location>
        <begin position="7"/>
        <end position="48"/>
    </location>
</feature>
<keyword evidence="6" id="KW-0805">Transcription regulation</keyword>
<dbReference type="Gene3D" id="1.10.10.1320">
    <property type="entry name" value="Anti-sigma factor, zinc-finger domain"/>
    <property type="match status" value="1"/>
</dbReference>
<dbReference type="InParanoid" id="A0A263D7R1"/>
<dbReference type="PANTHER" id="PTHR37461">
    <property type="entry name" value="ANTI-SIGMA-K FACTOR RSKA"/>
    <property type="match status" value="1"/>
</dbReference>
<keyword evidence="7 12" id="KW-0472">Membrane</keyword>
<dbReference type="GO" id="GO:0005886">
    <property type="term" value="C:plasma membrane"/>
    <property type="evidence" value="ECO:0007669"/>
    <property type="project" value="UniProtKB-SubCell"/>
</dbReference>
<proteinExistence type="predicted"/>
<dbReference type="AlphaFoldDB" id="A0A263D7R1"/>
<dbReference type="GO" id="GO:0016989">
    <property type="term" value="F:sigma factor antagonist activity"/>
    <property type="evidence" value="ECO:0007669"/>
    <property type="project" value="TreeGrafter"/>
</dbReference>
<dbReference type="InterPro" id="IPR018764">
    <property type="entry name" value="RskA_C"/>
</dbReference>
<reference evidence="15 16" key="1">
    <citation type="submission" date="2017-07" db="EMBL/GenBank/DDBJ databases">
        <title>Amycolatopsis antarcticus sp. nov., isolated from the surface of an Antarcticus brown macroalga.</title>
        <authorList>
            <person name="Wang J."/>
            <person name="Leiva S."/>
            <person name="Huang J."/>
            <person name="Huang Y."/>
        </authorList>
    </citation>
    <scope>NUCLEOTIDE SEQUENCE [LARGE SCALE GENOMIC DNA]</scope>
    <source>
        <strain evidence="15 16">AU-G6</strain>
    </source>
</reference>
<evidence type="ECO:0000259" key="13">
    <source>
        <dbReference type="Pfam" id="PF10099"/>
    </source>
</evidence>
<dbReference type="InterPro" id="IPR041916">
    <property type="entry name" value="Anti_sigma_zinc_sf"/>
</dbReference>
<evidence type="ECO:0000256" key="6">
    <source>
        <dbReference type="ARBA" id="ARBA00023015"/>
    </source>
</evidence>
<evidence type="ECO:0000256" key="9">
    <source>
        <dbReference type="ARBA" id="ARBA00029829"/>
    </source>
</evidence>
<evidence type="ECO:0000256" key="7">
    <source>
        <dbReference type="ARBA" id="ARBA00023136"/>
    </source>
</evidence>
<dbReference type="GO" id="GO:0006417">
    <property type="term" value="P:regulation of translation"/>
    <property type="evidence" value="ECO:0007669"/>
    <property type="project" value="TreeGrafter"/>
</dbReference>
<dbReference type="OrthoDB" id="153510at2"/>
<comment type="caution">
    <text evidence="15">The sequence shown here is derived from an EMBL/GenBank/DDBJ whole genome shotgun (WGS) entry which is preliminary data.</text>
</comment>
<evidence type="ECO:0000256" key="1">
    <source>
        <dbReference type="ARBA" id="ARBA00004167"/>
    </source>
</evidence>
<name>A0A263D7R1_9PSEU</name>
<dbReference type="PANTHER" id="PTHR37461:SF1">
    <property type="entry name" value="ANTI-SIGMA-K FACTOR RSKA"/>
    <property type="match status" value="1"/>
</dbReference>
<dbReference type="RefSeq" id="WP_094861409.1">
    <property type="nucleotide sequence ID" value="NZ_NKYE01000002.1"/>
</dbReference>
<feature type="region of interest" description="Disordered" evidence="11">
    <location>
        <begin position="71"/>
        <end position="92"/>
    </location>
</feature>
<keyword evidence="4 12" id="KW-0812">Transmembrane</keyword>
<dbReference type="Proteomes" id="UP000242444">
    <property type="component" value="Unassembled WGS sequence"/>
</dbReference>
<evidence type="ECO:0000256" key="4">
    <source>
        <dbReference type="ARBA" id="ARBA00022692"/>
    </source>
</evidence>
<keyword evidence="16" id="KW-1185">Reference proteome</keyword>
<protein>
    <recommendedName>
        <fullName evidence="10">Regulator of SigK</fullName>
    </recommendedName>
    <alternativeName>
        <fullName evidence="9">Sigma-K anti-sigma factor RskA</fullName>
    </alternativeName>
</protein>
<dbReference type="InterPro" id="IPR053877">
    <property type="entry name" value="RskA_N"/>
</dbReference>
<evidence type="ECO:0000313" key="15">
    <source>
        <dbReference type="EMBL" id="OZM74510.1"/>
    </source>
</evidence>
<dbReference type="InterPro" id="IPR051474">
    <property type="entry name" value="Anti-sigma-K/W_factor"/>
</dbReference>
<dbReference type="Pfam" id="PF10099">
    <property type="entry name" value="RskA_C"/>
    <property type="match status" value="1"/>
</dbReference>
<feature type="transmembrane region" description="Helical" evidence="12">
    <location>
        <begin position="97"/>
        <end position="119"/>
    </location>
</feature>
<evidence type="ECO:0000256" key="5">
    <source>
        <dbReference type="ARBA" id="ARBA00022989"/>
    </source>
</evidence>
<feature type="compositionally biased region" description="Polar residues" evidence="11">
    <location>
        <begin position="71"/>
        <end position="82"/>
    </location>
</feature>
<sequence>MTSPDMHTLAGAYALDALSEHERARFQRHLDECAACTQEVREMRATAARLGAAVAADPSPEFKQRVLAQVRTTRQDSPTASVDSVERTRRRTGAPRWAVGLSAAAAVVGLAVAGVSAGLASDANDELTVAQQQLEQARAQYSPAGDLLTASDVRIASNDALTGGGGTVVASQSQNRMMFLGSQLPDHGPDHDYQIWLMDPEGIPRSAGIVGTETAGDGVLMTDGIQGMAKVAMTVEPKGGSPEPTTAPVLWVDLPA</sequence>
<evidence type="ECO:0000256" key="11">
    <source>
        <dbReference type="SAM" id="MobiDB-lite"/>
    </source>
</evidence>
<dbReference type="EMBL" id="NKYE01000002">
    <property type="protein sequence ID" value="OZM74510.1"/>
    <property type="molecule type" value="Genomic_DNA"/>
</dbReference>
<evidence type="ECO:0000256" key="8">
    <source>
        <dbReference type="ARBA" id="ARBA00023163"/>
    </source>
</evidence>
<evidence type="ECO:0000259" key="14">
    <source>
        <dbReference type="Pfam" id="PF22618"/>
    </source>
</evidence>
<evidence type="ECO:0000256" key="3">
    <source>
        <dbReference type="ARBA" id="ARBA00022475"/>
    </source>
</evidence>
<comment type="subcellular location">
    <subcellularLocation>
        <location evidence="2">Cell membrane</location>
    </subcellularLocation>
    <subcellularLocation>
        <location evidence="1">Membrane</location>
        <topology evidence="1">Single-pass membrane protein</topology>
    </subcellularLocation>
</comment>
<evidence type="ECO:0000256" key="2">
    <source>
        <dbReference type="ARBA" id="ARBA00004236"/>
    </source>
</evidence>